<dbReference type="Proteomes" id="UP000222310">
    <property type="component" value="Unassembled WGS sequence"/>
</dbReference>
<reference evidence="2 3" key="1">
    <citation type="submission" date="2015-02" db="EMBL/GenBank/DDBJ databases">
        <title>Nostoc linckia genome annotation.</title>
        <authorList>
            <person name="Zhou Z."/>
        </authorList>
    </citation>
    <scope>NUCLEOTIDE SEQUENCE [LARGE SCALE GENOMIC DNA]</scope>
    <source>
        <strain evidence="3">z8</strain>
    </source>
</reference>
<feature type="compositionally biased region" description="Polar residues" evidence="1">
    <location>
        <begin position="26"/>
        <end position="43"/>
    </location>
</feature>
<sequence length="218" mass="24730">MAYTKRSEGIAKAQTNNNNRNGANAKTSAKTNGTSATTKSKVANASPQEEALALLKELRNLIFKEYGVKLQLRDSRVSTKIGHAAREKLGLDIAAQVKKKGGNKKFDWQKWNTKLFTKLFGQPDALKYAPEVVAIFMSMLYDTISTDPEQAIADLVEFNRASLERRNSFQEQEEEELDDLDDELDEDLDEDEEDEDIEDELDEDLDEDDELDEEDEDE</sequence>
<dbReference type="GeneID" id="57098988"/>
<feature type="compositionally biased region" description="Acidic residues" evidence="1">
    <location>
        <begin position="171"/>
        <end position="218"/>
    </location>
</feature>
<organism evidence="2 3">
    <name type="scientific">Nostoc linckia z8</name>
    <dbReference type="NCBI Taxonomy" id="1628746"/>
    <lineage>
        <taxon>Bacteria</taxon>
        <taxon>Bacillati</taxon>
        <taxon>Cyanobacteriota</taxon>
        <taxon>Cyanophyceae</taxon>
        <taxon>Nostocales</taxon>
        <taxon>Nostocaceae</taxon>
        <taxon>Nostoc</taxon>
    </lineage>
</organism>
<gene>
    <name evidence="2" type="ORF">VF08_16085</name>
</gene>
<feature type="compositionally biased region" description="Low complexity" evidence="1">
    <location>
        <begin position="11"/>
        <end position="25"/>
    </location>
</feature>
<evidence type="ECO:0000256" key="1">
    <source>
        <dbReference type="SAM" id="MobiDB-lite"/>
    </source>
</evidence>
<dbReference type="AlphaFoldDB" id="A0A9Q5ZBT9"/>
<feature type="region of interest" description="Disordered" evidence="1">
    <location>
        <begin position="166"/>
        <end position="218"/>
    </location>
</feature>
<feature type="region of interest" description="Disordered" evidence="1">
    <location>
        <begin position="1"/>
        <end position="43"/>
    </location>
</feature>
<evidence type="ECO:0000313" key="2">
    <source>
        <dbReference type="EMBL" id="PHK03124.1"/>
    </source>
</evidence>
<evidence type="ECO:0000313" key="3">
    <source>
        <dbReference type="Proteomes" id="UP000222310"/>
    </source>
</evidence>
<protein>
    <submittedName>
        <fullName evidence="2">Primosomal protein</fullName>
    </submittedName>
</protein>
<name>A0A9Q5ZBT9_NOSLI</name>
<proteinExistence type="predicted"/>
<accession>A0A9Q5ZBT9</accession>
<comment type="caution">
    <text evidence="2">The sequence shown here is derived from an EMBL/GenBank/DDBJ whole genome shotgun (WGS) entry which is preliminary data.</text>
</comment>
<dbReference type="EMBL" id="LAHD01000042">
    <property type="protein sequence ID" value="PHK03124.1"/>
    <property type="molecule type" value="Genomic_DNA"/>
</dbReference>
<dbReference type="RefSeq" id="WP_100793661.1">
    <property type="nucleotide sequence ID" value="NZ_LAHD01000042.1"/>
</dbReference>